<name>A0A928UY65_9SPHI</name>
<feature type="transmembrane region" description="Helical" evidence="7">
    <location>
        <begin position="514"/>
        <end position="533"/>
    </location>
</feature>
<feature type="domain" description="Integral membrane bound transporter" evidence="9">
    <location>
        <begin position="415"/>
        <end position="527"/>
    </location>
</feature>
<keyword evidence="3 7" id="KW-0812">Transmembrane</keyword>
<gene>
    <name evidence="10" type="ORF">C4F49_17190</name>
</gene>
<feature type="transmembrane region" description="Helical" evidence="7">
    <location>
        <begin position="442"/>
        <end position="458"/>
    </location>
</feature>
<evidence type="ECO:0000256" key="1">
    <source>
        <dbReference type="ARBA" id="ARBA00004651"/>
    </source>
</evidence>
<accession>A0A928UY65</accession>
<keyword evidence="11" id="KW-1185">Reference proteome</keyword>
<keyword evidence="5 7" id="KW-0472">Membrane</keyword>
<evidence type="ECO:0000256" key="3">
    <source>
        <dbReference type="ARBA" id="ARBA00022692"/>
    </source>
</evidence>
<reference evidence="10" key="1">
    <citation type="submission" date="2018-02" db="EMBL/GenBank/DDBJ databases">
        <authorList>
            <person name="Vasarhelyi B.M."/>
            <person name="Deshmukh S."/>
            <person name="Balint B."/>
            <person name="Kukolya J."/>
        </authorList>
    </citation>
    <scope>NUCLEOTIDE SEQUENCE</scope>
    <source>
        <strain evidence="10">KB22</strain>
    </source>
</reference>
<keyword evidence="2" id="KW-1003">Cell membrane</keyword>
<feature type="transmembrane region" description="Helical" evidence="7">
    <location>
        <begin position="138"/>
        <end position="158"/>
    </location>
</feature>
<evidence type="ECO:0000256" key="6">
    <source>
        <dbReference type="ARBA" id="ARBA00043993"/>
    </source>
</evidence>
<organism evidence="10 11">
    <name type="scientific">Sphingobacterium hungaricum</name>
    <dbReference type="NCBI Taxonomy" id="2082723"/>
    <lineage>
        <taxon>Bacteria</taxon>
        <taxon>Pseudomonadati</taxon>
        <taxon>Bacteroidota</taxon>
        <taxon>Sphingobacteriia</taxon>
        <taxon>Sphingobacteriales</taxon>
        <taxon>Sphingobacteriaceae</taxon>
        <taxon>Sphingobacterium</taxon>
    </lineage>
</organism>
<evidence type="ECO:0000259" key="9">
    <source>
        <dbReference type="Pfam" id="PF13515"/>
    </source>
</evidence>
<dbReference type="InterPro" id="IPR032692">
    <property type="entry name" value="YccS_N"/>
</dbReference>
<evidence type="ECO:0000256" key="2">
    <source>
        <dbReference type="ARBA" id="ARBA00022475"/>
    </source>
</evidence>
<comment type="subcellular location">
    <subcellularLocation>
        <location evidence="1">Cell membrane</location>
        <topology evidence="1">Multi-pass membrane protein</topology>
    </subcellularLocation>
</comment>
<keyword evidence="4 7" id="KW-1133">Transmembrane helix</keyword>
<sequence length="719" mass="82275">MKQTQEISNFFYSQYFADGLRITIGCICPIMVCAALGEFAIGTNISLGALLVGLSDTPGAPTHRRVGMLSCALFCIFTHIVTISFNSNFVLMAIVIGILSFFYSMFAVFNARAATVGSMCILMMLLNVDNIYTFKEELYFLLFFIIGASWYMFISMSITQARPYRLAQQELSESIRHVADFIRLKASFYQINQDYEANYLKIIEKQIAVNEHQENVRDLLFQSKRAIKDTTNIGRFLTLVFADIVDLYEQSLTTHYDYNSIRETYGHTGVLSKFNFILIKMSGELDHLAYKLNANKYPKPLYDFSQDIEDLKIATSQVEKEYGLNTMPLKKVIVNIRDMLNLINNIYNYSQLKSTEVLKEEINESSKFVRKDKINWQKLKDNLSLNSSVFRHALRMSIALSGTFVLMYYLPYGEMGSFWVLLTILVILKPGFGLTKERNLQRLLGTLIGGVVGAIILLTIHDEILRFGLMLFFFLTAYSLFRVNYIVAVVFMTPYVLIMLSFTGINTFDVAQERIIDTFIGGAIAFLSSYIIFPNWESFQIKDNMRALLIANYNYFGQSFKMLSDAVIPVTQYKLARKEVYITSANMASTFQRLLTEPKWRQKSTKEVNRFVILNHIFSSYSATLLTQLNMTKTENLTNEHVKTLKKTLGTMEKTIESIEVENPKEIDNIDANSCVDLGISDSEESKLITDQLQFLNKISSDLQKTTSEILFKEDLKIT</sequence>
<comment type="similarity">
    <text evidence="6">Belongs to the YccS/YhfK family.</text>
</comment>
<dbReference type="PANTHER" id="PTHR30509:SF8">
    <property type="entry name" value="INNER MEMBRANE PROTEIN YCCS"/>
    <property type="match status" value="1"/>
</dbReference>
<dbReference type="Pfam" id="PF12805">
    <property type="entry name" value="FUSC-like"/>
    <property type="match status" value="1"/>
</dbReference>
<evidence type="ECO:0000256" key="7">
    <source>
        <dbReference type="SAM" id="Phobius"/>
    </source>
</evidence>
<evidence type="ECO:0000256" key="5">
    <source>
        <dbReference type="ARBA" id="ARBA00023136"/>
    </source>
</evidence>
<evidence type="ECO:0000256" key="4">
    <source>
        <dbReference type="ARBA" id="ARBA00022989"/>
    </source>
</evidence>
<dbReference type="EMBL" id="PRDK01000010">
    <property type="protein sequence ID" value="MBE8715411.1"/>
    <property type="molecule type" value="Genomic_DNA"/>
</dbReference>
<feature type="transmembrane region" description="Helical" evidence="7">
    <location>
        <begin position="89"/>
        <end position="106"/>
    </location>
</feature>
<proteinExistence type="inferred from homology"/>
<dbReference type="RefSeq" id="WP_196935005.1">
    <property type="nucleotide sequence ID" value="NZ_MU158698.1"/>
</dbReference>
<dbReference type="Pfam" id="PF13515">
    <property type="entry name" value="FUSC_2"/>
    <property type="match status" value="1"/>
</dbReference>
<dbReference type="AlphaFoldDB" id="A0A928UY65"/>
<feature type="transmembrane region" description="Helical" evidence="7">
    <location>
        <begin position="464"/>
        <end position="481"/>
    </location>
</feature>
<feature type="transmembrane region" description="Helical" evidence="7">
    <location>
        <begin position="22"/>
        <end position="54"/>
    </location>
</feature>
<dbReference type="GO" id="GO:0005886">
    <property type="term" value="C:plasma membrane"/>
    <property type="evidence" value="ECO:0007669"/>
    <property type="project" value="UniProtKB-SubCell"/>
</dbReference>
<comment type="caution">
    <text evidence="10">The sequence shown here is derived from an EMBL/GenBank/DDBJ whole genome shotgun (WGS) entry which is preliminary data.</text>
</comment>
<dbReference type="PANTHER" id="PTHR30509">
    <property type="entry name" value="P-HYDROXYBENZOIC ACID EFFLUX PUMP SUBUNIT-RELATED"/>
    <property type="match status" value="1"/>
</dbReference>
<protein>
    <submittedName>
        <fullName evidence="10">FUSC family protein</fullName>
    </submittedName>
</protein>
<evidence type="ECO:0000259" key="8">
    <source>
        <dbReference type="Pfam" id="PF12805"/>
    </source>
</evidence>
<evidence type="ECO:0000313" key="11">
    <source>
        <dbReference type="Proteomes" id="UP000616201"/>
    </source>
</evidence>
<feature type="transmembrane region" description="Helical" evidence="7">
    <location>
        <begin position="66"/>
        <end position="83"/>
    </location>
</feature>
<dbReference type="Proteomes" id="UP000616201">
    <property type="component" value="Unassembled WGS sequence"/>
</dbReference>
<feature type="transmembrane region" description="Helical" evidence="7">
    <location>
        <begin position="488"/>
        <end position="508"/>
    </location>
</feature>
<dbReference type="InterPro" id="IPR049453">
    <property type="entry name" value="Memb_transporter_dom"/>
</dbReference>
<evidence type="ECO:0000313" key="10">
    <source>
        <dbReference type="EMBL" id="MBE8715411.1"/>
    </source>
</evidence>
<feature type="domain" description="Integral membrane protein YccS N-terminal" evidence="8">
    <location>
        <begin position="69"/>
        <end position="339"/>
    </location>
</feature>